<proteinExistence type="predicted"/>
<dbReference type="Gene3D" id="3.10.150.10">
    <property type="entry name" value="DNA Polymerase III, subunit A, domain 2"/>
    <property type="match status" value="1"/>
</dbReference>
<gene>
    <name evidence="1" type="ORF">LCGC14_0992480</name>
</gene>
<dbReference type="Gene3D" id="3.70.10.10">
    <property type="match status" value="1"/>
</dbReference>
<reference evidence="1" key="1">
    <citation type="journal article" date="2015" name="Nature">
        <title>Complex archaea that bridge the gap between prokaryotes and eukaryotes.</title>
        <authorList>
            <person name="Spang A."/>
            <person name="Saw J.H."/>
            <person name="Jorgensen S.L."/>
            <person name="Zaremba-Niedzwiedzka K."/>
            <person name="Martijn J."/>
            <person name="Lind A.E."/>
            <person name="van Eijk R."/>
            <person name="Schleper C."/>
            <person name="Guy L."/>
            <person name="Ettema T.J."/>
        </authorList>
    </citation>
    <scope>NUCLEOTIDE SEQUENCE</scope>
</reference>
<protein>
    <recommendedName>
        <fullName evidence="2">DNA polymerase III beta sliding clamp central domain-containing protein</fullName>
    </recommendedName>
</protein>
<evidence type="ECO:0000313" key="1">
    <source>
        <dbReference type="EMBL" id="KKN14798.1"/>
    </source>
</evidence>
<dbReference type="AlphaFoldDB" id="A0A0F9RC07"/>
<name>A0A0F9RC07_9ZZZZ</name>
<accession>A0A0F9RC07</accession>
<organism evidence="1">
    <name type="scientific">marine sediment metagenome</name>
    <dbReference type="NCBI Taxonomy" id="412755"/>
    <lineage>
        <taxon>unclassified sequences</taxon>
        <taxon>metagenomes</taxon>
        <taxon>ecological metagenomes</taxon>
    </lineage>
</organism>
<evidence type="ECO:0008006" key="2">
    <source>
        <dbReference type="Google" id="ProtNLM"/>
    </source>
</evidence>
<comment type="caution">
    <text evidence="1">The sequence shown here is derived from an EMBL/GenBank/DDBJ whole genome shotgun (WGS) entry which is preliminary data.</text>
</comment>
<dbReference type="EMBL" id="LAZR01003781">
    <property type="protein sequence ID" value="KKN14798.1"/>
    <property type="molecule type" value="Genomic_DNA"/>
</dbReference>
<sequence>MKFQAKAKDFVAAVNTILAVHDFGDSADDRQPCCLTAAEGVLTLESAKMGAYIVKRIPGQLLRTGSIGVNAKDLAAMKLKGNVTINASRNSITIADSRTKYNWAVDDNAQSDVEDQKGTTAQIEVCAKIPTLVMKSGATFATYKSEVKGDYDVQVTFKKDYFEYCGIDHLSYGRYEFKDKRVRVKRPMHFILGNSLLAKVMKEVTGDVLTIGAAEDGSIVRISTEDMDLFHPTIDKKYLSTANLIKRATSGECVCRFEVEGKELKDALDRVAPVGKKAADARMELIVTAEGAVTIQQSTQANTARSKLQTKNAKAKEAMTIVVRAQYLKEFVKAAPASMPLTVESWDGKMLRITIQQDPGLIDYLAMMIAE</sequence>